<name>A0A6G9IDP0_9GAMM</name>
<dbReference type="KEGG" id="orb:IPMB12_09710"/>
<dbReference type="CDD" id="cd00082">
    <property type="entry name" value="HisKA"/>
    <property type="match status" value="1"/>
</dbReference>
<evidence type="ECO:0000313" key="14">
    <source>
        <dbReference type="EMBL" id="QIQ21929.1"/>
    </source>
</evidence>
<dbReference type="SMART" id="SM00387">
    <property type="entry name" value="HATPase_c"/>
    <property type="match status" value="1"/>
</dbReference>
<dbReference type="InParanoid" id="A0A6G9IDP0"/>
<dbReference type="RefSeq" id="WP_166917202.1">
    <property type="nucleotide sequence ID" value="NZ_CP050253.1"/>
</dbReference>
<dbReference type="GO" id="GO:0005886">
    <property type="term" value="C:plasma membrane"/>
    <property type="evidence" value="ECO:0007669"/>
    <property type="project" value="TreeGrafter"/>
</dbReference>
<evidence type="ECO:0000256" key="4">
    <source>
        <dbReference type="ARBA" id="ARBA00022553"/>
    </source>
</evidence>
<dbReference type="InterPro" id="IPR005467">
    <property type="entry name" value="His_kinase_dom"/>
</dbReference>
<feature type="domain" description="Histidine kinase" evidence="12">
    <location>
        <begin position="150"/>
        <end position="350"/>
    </location>
</feature>
<keyword evidence="4" id="KW-0597">Phosphoprotein</keyword>
<sequence length="373" mass="43086">MKSLSKARYSIRWNLFFLLAVIMFISQTITVLWLWHESKEQIAALVDLTLTPETIDEIIHREELEAIFALFLSTFTMMAVTLFLSYKAIKWIVKPLETLKHELVQRTADNLTPMTNTSKMNEIQSISLSLNDLFLRLSDTLQQERLFTADVAHELRTPLAGIRLHLELMEKAYNVDAKELIERIDRLVSTVEQLLLLARASQKFTVGEYQKIHFEHDVAIPLFDELFELTQQKDQQLVWQIPDKQISFDGDAILIRLLIRNLVENAYRYSPSESTITVSCIHHEQGIMIEVKDEGTGIDESKAELLQQAFFRMDRRHKGIGLGLSIVNRITKLHHGQFFIKNRHDGHSGTIAQFVNYPAEEVNSEVKNDSSEH</sequence>
<dbReference type="Pfam" id="PF02518">
    <property type="entry name" value="HATPase_c"/>
    <property type="match status" value="1"/>
</dbReference>
<dbReference type="GO" id="GO:0000155">
    <property type="term" value="F:phosphorelay sensor kinase activity"/>
    <property type="evidence" value="ECO:0007669"/>
    <property type="project" value="InterPro"/>
</dbReference>
<dbReference type="Pfam" id="PF00512">
    <property type="entry name" value="HisKA"/>
    <property type="match status" value="1"/>
</dbReference>
<evidence type="ECO:0000256" key="5">
    <source>
        <dbReference type="ARBA" id="ARBA00022679"/>
    </source>
</evidence>
<evidence type="ECO:0000256" key="3">
    <source>
        <dbReference type="ARBA" id="ARBA00012438"/>
    </source>
</evidence>
<evidence type="ECO:0000256" key="10">
    <source>
        <dbReference type="ARBA" id="ARBA00023136"/>
    </source>
</evidence>
<dbReference type="EC" id="2.7.13.3" evidence="3"/>
<dbReference type="PROSITE" id="PS50885">
    <property type="entry name" value="HAMP"/>
    <property type="match status" value="1"/>
</dbReference>
<keyword evidence="8 11" id="KW-1133">Transmembrane helix</keyword>
<evidence type="ECO:0000256" key="7">
    <source>
        <dbReference type="ARBA" id="ARBA00022777"/>
    </source>
</evidence>
<evidence type="ECO:0000259" key="12">
    <source>
        <dbReference type="PROSITE" id="PS50109"/>
    </source>
</evidence>
<evidence type="ECO:0000256" key="6">
    <source>
        <dbReference type="ARBA" id="ARBA00022692"/>
    </source>
</evidence>
<dbReference type="Gene3D" id="1.10.287.130">
    <property type="match status" value="1"/>
</dbReference>
<comment type="subcellular location">
    <subcellularLocation>
        <location evidence="2">Membrane</location>
    </subcellularLocation>
</comment>
<dbReference type="SMART" id="SM00388">
    <property type="entry name" value="HisKA"/>
    <property type="match status" value="1"/>
</dbReference>
<evidence type="ECO:0000256" key="1">
    <source>
        <dbReference type="ARBA" id="ARBA00000085"/>
    </source>
</evidence>
<evidence type="ECO:0000256" key="9">
    <source>
        <dbReference type="ARBA" id="ARBA00023012"/>
    </source>
</evidence>
<feature type="domain" description="HAMP" evidence="13">
    <location>
        <begin position="90"/>
        <end position="142"/>
    </location>
</feature>
<dbReference type="InterPro" id="IPR003661">
    <property type="entry name" value="HisK_dim/P_dom"/>
</dbReference>
<evidence type="ECO:0000313" key="15">
    <source>
        <dbReference type="Proteomes" id="UP000501168"/>
    </source>
</evidence>
<reference evidence="14 15" key="1">
    <citation type="submission" date="2020-03" db="EMBL/GenBank/DDBJ databases">
        <title>Complete genome sequence of Orbus sp. IPMB12 (BCRC 80908).</title>
        <authorList>
            <person name="Lo W.-S."/>
            <person name="Chang T.-H."/>
            <person name="Kuo C.-H."/>
        </authorList>
    </citation>
    <scope>NUCLEOTIDE SEQUENCE [LARGE SCALE GENOMIC DNA]</scope>
    <source>
        <strain evidence="14 15">IPMB12</strain>
    </source>
</reference>
<proteinExistence type="predicted"/>
<dbReference type="PANTHER" id="PTHR45436:SF7">
    <property type="entry name" value="SENSOR PROTEIN BASS"/>
    <property type="match status" value="1"/>
</dbReference>
<dbReference type="EMBL" id="CP050253">
    <property type="protein sequence ID" value="QIQ21929.1"/>
    <property type="molecule type" value="Genomic_DNA"/>
</dbReference>
<dbReference type="AlphaFoldDB" id="A0A6G9IDP0"/>
<comment type="catalytic activity">
    <reaction evidence="1">
        <text>ATP + protein L-histidine = ADP + protein N-phospho-L-histidine.</text>
        <dbReference type="EC" id="2.7.13.3"/>
    </reaction>
</comment>
<feature type="transmembrane region" description="Helical" evidence="11">
    <location>
        <begin position="66"/>
        <end position="86"/>
    </location>
</feature>
<accession>A0A6G9IDP0</accession>
<dbReference type="InterPro" id="IPR003660">
    <property type="entry name" value="HAMP_dom"/>
</dbReference>
<keyword evidence="10 11" id="KW-0472">Membrane</keyword>
<evidence type="ECO:0000256" key="2">
    <source>
        <dbReference type="ARBA" id="ARBA00004370"/>
    </source>
</evidence>
<dbReference type="InterPro" id="IPR036890">
    <property type="entry name" value="HATPase_C_sf"/>
</dbReference>
<dbReference type="Gene3D" id="3.30.565.10">
    <property type="entry name" value="Histidine kinase-like ATPase, C-terminal domain"/>
    <property type="match status" value="1"/>
</dbReference>
<dbReference type="InterPro" id="IPR004358">
    <property type="entry name" value="Sig_transdc_His_kin-like_C"/>
</dbReference>
<keyword evidence="15" id="KW-1185">Reference proteome</keyword>
<organism evidence="14 15">
    <name type="scientific">Zophobihabitans entericus</name>
    <dbReference type="NCBI Taxonomy" id="1635327"/>
    <lineage>
        <taxon>Bacteria</taxon>
        <taxon>Pseudomonadati</taxon>
        <taxon>Pseudomonadota</taxon>
        <taxon>Gammaproteobacteria</taxon>
        <taxon>Orbales</taxon>
        <taxon>Orbaceae</taxon>
        <taxon>Zophobihabitans</taxon>
    </lineage>
</organism>
<keyword evidence="6 11" id="KW-0812">Transmembrane</keyword>
<protein>
    <recommendedName>
        <fullName evidence="3">histidine kinase</fullName>
        <ecNumber evidence="3">2.7.13.3</ecNumber>
    </recommendedName>
</protein>
<dbReference type="PRINTS" id="PR00344">
    <property type="entry name" value="BCTRLSENSOR"/>
</dbReference>
<dbReference type="SUPFAM" id="SSF55874">
    <property type="entry name" value="ATPase domain of HSP90 chaperone/DNA topoisomerase II/histidine kinase"/>
    <property type="match status" value="1"/>
</dbReference>
<evidence type="ECO:0000259" key="13">
    <source>
        <dbReference type="PROSITE" id="PS50885"/>
    </source>
</evidence>
<dbReference type="InterPro" id="IPR036097">
    <property type="entry name" value="HisK_dim/P_sf"/>
</dbReference>
<evidence type="ECO:0000256" key="11">
    <source>
        <dbReference type="SAM" id="Phobius"/>
    </source>
</evidence>
<dbReference type="SUPFAM" id="SSF47384">
    <property type="entry name" value="Homodimeric domain of signal transducing histidine kinase"/>
    <property type="match status" value="1"/>
</dbReference>
<dbReference type="NCBIfam" id="NF008025">
    <property type="entry name" value="PRK10755.1"/>
    <property type="match status" value="1"/>
</dbReference>
<dbReference type="PANTHER" id="PTHR45436">
    <property type="entry name" value="SENSOR HISTIDINE KINASE YKOH"/>
    <property type="match status" value="1"/>
</dbReference>
<keyword evidence="9" id="KW-0902">Two-component regulatory system</keyword>
<evidence type="ECO:0000256" key="8">
    <source>
        <dbReference type="ARBA" id="ARBA00022989"/>
    </source>
</evidence>
<feature type="transmembrane region" description="Helical" evidence="11">
    <location>
        <begin position="12"/>
        <end position="35"/>
    </location>
</feature>
<dbReference type="Proteomes" id="UP000501168">
    <property type="component" value="Chromosome"/>
</dbReference>
<dbReference type="InterPro" id="IPR050428">
    <property type="entry name" value="TCS_sensor_his_kinase"/>
</dbReference>
<gene>
    <name evidence="14" type="primary">pmrB</name>
    <name evidence="14" type="ORF">IPMB12_09710</name>
</gene>
<dbReference type="PROSITE" id="PS50109">
    <property type="entry name" value="HIS_KIN"/>
    <property type="match status" value="1"/>
</dbReference>
<keyword evidence="5 14" id="KW-0808">Transferase</keyword>
<keyword evidence="7 14" id="KW-0418">Kinase</keyword>
<dbReference type="FunCoup" id="A0A6G9IDP0">
    <property type="interactions" value="106"/>
</dbReference>
<dbReference type="InterPro" id="IPR003594">
    <property type="entry name" value="HATPase_dom"/>
</dbReference>